<keyword evidence="4" id="KW-1185">Reference proteome</keyword>
<dbReference type="GO" id="GO:0008236">
    <property type="term" value="F:serine-type peptidase activity"/>
    <property type="evidence" value="ECO:0007669"/>
    <property type="project" value="InterPro"/>
</dbReference>
<feature type="signal peptide" evidence="1">
    <location>
        <begin position="1"/>
        <end position="22"/>
    </location>
</feature>
<evidence type="ECO:0000313" key="4">
    <source>
        <dbReference type="Proteomes" id="UP000007364"/>
    </source>
</evidence>
<evidence type="ECO:0000313" key="3">
    <source>
        <dbReference type="EMBL" id="EKF56459.1"/>
    </source>
</evidence>
<dbReference type="RefSeq" id="WP_008990478.1">
    <property type="nucleotide sequence ID" value="NZ_AMSG01000002.1"/>
</dbReference>
<dbReference type="Proteomes" id="UP000007364">
    <property type="component" value="Unassembled WGS sequence"/>
</dbReference>
<organism evidence="3 4">
    <name type="scientific">Galbibacter marinus</name>
    <dbReference type="NCBI Taxonomy" id="555500"/>
    <lineage>
        <taxon>Bacteria</taxon>
        <taxon>Pseudomonadati</taxon>
        <taxon>Bacteroidota</taxon>
        <taxon>Flavobacteriia</taxon>
        <taxon>Flavobacteriales</taxon>
        <taxon>Flavobacteriaceae</taxon>
        <taxon>Galbibacter</taxon>
    </lineage>
</organism>
<dbReference type="GO" id="GO:0006508">
    <property type="term" value="P:proteolysis"/>
    <property type="evidence" value="ECO:0007669"/>
    <property type="project" value="InterPro"/>
</dbReference>
<dbReference type="Pfam" id="PF17820">
    <property type="entry name" value="PDZ_6"/>
    <property type="match status" value="1"/>
</dbReference>
<dbReference type="SUPFAM" id="SSF50156">
    <property type="entry name" value="PDZ domain-like"/>
    <property type="match status" value="1"/>
</dbReference>
<dbReference type="AlphaFoldDB" id="K2PYD2"/>
<dbReference type="Gene3D" id="3.30.750.170">
    <property type="match status" value="1"/>
</dbReference>
<dbReference type="Pfam" id="PF18294">
    <property type="entry name" value="Pept_S41_N"/>
    <property type="match status" value="1"/>
</dbReference>
<dbReference type="PROSITE" id="PS50106">
    <property type="entry name" value="PDZ"/>
    <property type="match status" value="1"/>
</dbReference>
<evidence type="ECO:0000259" key="2">
    <source>
        <dbReference type="PROSITE" id="PS50106"/>
    </source>
</evidence>
<dbReference type="eggNOG" id="COG0793">
    <property type="taxonomic scope" value="Bacteria"/>
</dbReference>
<dbReference type="InterPro" id="IPR041613">
    <property type="entry name" value="Pept_S41_N"/>
</dbReference>
<comment type="caution">
    <text evidence="3">The sequence shown here is derived from an EMBL/GenBank/DDBJ whole genome shotgun (WGS) entry which is preliminary data.</text>
</comment>
<dbReference type="CDD" id="cd07561">
    <property type="entry name" value="Peptidase_S41_CPP_like"/>
    <property type="match status" value="1"/>
</dbReference>
<proteinExistence type="predicted"/>
<dbReference type="GO" id="GO:0007165">
    <property type="term" value="P:signal transduction"/>
    <property type="evidence" value="ECO:0007669"/>
    <property type="project" value="TreeGrafter"/>
</dbReference>
<dbReference type="PANTHER" id="PTHR32060">
    <property type="entry name" value="TAIL-SPECIFIC PROTEASE"/>
    <property type="match status" value="1"/>
</dbReference>
<dbReference type="PATRIC" id="fig|555500.3.peg.627"/>
<dbReference type="Pfam" id="PF03572">
    <property type="entry name" value="Peptidase_S41"/>
    <property type="match status" value="1"/>
</dbReference>
<dbReference type="PROSITE" id="PS51257">
    <property type="entry name" value="PROKAR_LIPOPROTEIN"/>
    <property type="match status" value="1"/>
</dbReference>
<protein>
    <submittedName>
        <fullName evidence="3">Peptidase S41</fullName>
    </submittedName>
</protein>
<dbReference type="Gene3D" id="2.30.42.10">
    <property type="match status" value="1"/>
</dbReference>
<feature type="domain" description="PDZ" evidence="2">
    <location>
        <begin position="121"/>
        <end position="169"/>
    </location>
</feature>
<dbReference type="InterPro" id="IPR041489">
    <property type="entry name" value="PDZ_6"/>
</dbReference>
<feature type="chain" id="PRO_5003863323" evidence="1">
    <location>
        <begin position="23"/>
        <end position="501"/>
    </location>
</feature>
<dbReference type="STRING" id="555500.I215_03013"/>
<dbReference type="OrthoDB" id="7168509at2"/>
<gene>
    <name evidence="3" type="ORF">I215_03013</name>
</gene>
<dbReference type="SUPFAM" id="SSF52096">
    <property type="entry name" value="ClpP/crotonase"/>
    <property type="match status" value="1"/>
</dbReference>
<dbReference type="PANTHER" id="PTHR32060:SF30">
    <property type="entry name" value="CARBOXY-TERMINAL PROCESSING PROTEASE CTPA"/>
    <property type="match status" value="1"/>
</dbReference>
<name>K2PYD2_9FLAO</name>
<dbReference type="GO" id="GO:0030288">
    <property type="term" value="C:outer membrane-bounded periplasmic space"/>
    <property type="evidence" value="ECO:0007669"/>
    <property type="project" value="TreeGrafter"/>
</dbReference>
<dbReference type="Gene3D" id="3.90.226.10">
    <property type="entry name" value="2-enoyl-CoA Hydratase, Chain A, domain 1"/>
    <property type="match status" value="1"/>
</dbReference>
<dbReference type="InterPro" id="IPR029045">
    <property type="entry name" value="ClpP/crotonase-like_dom_sf"/>
</dbReference>
<evidence type="ECO:0000256" key="1">
    <source>
        <dbReference type="SAM" id="SignalP"/>
    </source>
</evidence>
<reference evidence="3 4" key="1">
    <citation type="journal article" date="2012" name="J. Bacteriol.">
        <title>Genome Sequence of Galbibacter marinum Type Strain ck-I2-15.</title>
        <authorList>
            <person name="Lai Q."/>
            <person name="Li C."/>
            <person name="Shao Z."/>
        </authorList>
    </citation>
    <scope>NUCLEOTIDE SEQUENCE [LARGE SCALE GENOMIC DNA]</scope>
    <source>
        <strain evidence="4">ck-I2-15</strain>
    </source>
</reference>
<dbReference type="InterPro" id="IPR001478">
    <property type="entry name" value="PDZ"/>
</dbReference>
<dbReference type="SMART" id="SM00228">
    <property type="entry name" value="PDZ"/>
    <property type="match status" value="1"/>
</dbReference>
<dbReference type="InterPro" id="IPR005151">
    <property type="entry name" value="Tail-specific_protease"/>
</dbReference>
<keyword evidence="1" id="KW-0732">Signal</keyword>
<dbReference type="InterPro" id="IPR036034">
    <property type="entry name" value="PDZ_sf"/>
</dbReference>
<sequence length="501" mass="55902">MNNKLKNSWILLLLLAVSISCSKDDDDINNPDPGTVELNNEVNDFIWKGMNYWYYYQDKVEDLADTKDDNQDNYYTYLNKYSDPEDLFDDLVYAQEDDFSWYIEDVEAQADAFRGISESYGINLGFAVYIDDTQTDVVVYVGYVTENSPASDAGIQRGDLIYSVDGTTLNRNNVNLINKLFTESSISLGFVEVVGGEFIYDENEIALSPVILNENPVHYHDIIETAGSKIGYLVYNSFVHTYHEELNDVFAEFKNENINELVLDLRYNGGGSVITSAFLASMIHGGANSNATFANLVYNQKRDSRQGATYPFFDQAWIYDKTTGAYIDGGDIDINRLGSLNRVYVITTGYTASASEMIINGLRPYMEVIVVGSTTVGKNEGSITVYDSQGDFTNPEERNPNHNIGMQPIVFQITNSEGQSDYDNGFTADLEIEEGNFAASIKPFGDPSEALLAKAINDITGVSARQSLLSTITLEKAVKIKGPKFSTEMYMLPSDLQLLEK</sequence>
<dbReference type="EMBL" id="AMSG01000002">
    <property type="protein sequence ID" value="EKF56459.1"/>
    <property type="molecule type" value="Genomic_DNA"/>
</dbReference>
<dbReference type="GO" id="GO:0004175">
    <property type="term" value="F:endopeptidase activity"/>
    <property type="evidence" value="ECO:0007669"/>
    <property type="project" value="TreeGrafter"/>
</dbReference>
<accession>K2PYD2</accession>